<keyword evidence="6" id="KW-0325">Glycoprotein</keyword>
<evidence type="ECO:0000256" key="7">
    <source>
        <dbReference type="ARBA" id="ARBA00023295"/>
    </source>
</evidence>
<dbReference type="FunFam" id="3.20.20.80:FF:000169">
    <property type="entry name" value="Putative alpha-glucosidase AgdA"/>
    <property type="match status" value="1"/>
</dbReference>
<dbReference type="FunFam" id="3.20.20.80:FF:000138">
    <property type="entry name" value="Putative alpha-glucosidase AgdA"/>
    <property type="match status" value="1"/>
</dbReference>
<dbReference type="Proteomes" id="UP000799302">
    <property type="component" value="Unassembled WGS sequence"/>
</dbReference>
<dbReference type="Gene3D" id="2.60.40.1760">
    <property type="entry name" value="glycosyl hydrolase (family 31)"/>
    <property type="match status" value="1"/>
</dbReference>
<keyword evidence="5 8" id="KW-0378">Hydrolase</keyword>
<protein>
    <recommendedName>
        <fullName evidence="3">alpha-glucosidase</fullName>
        <ecNumber evidence="3">3.2.1.20</ecNumber>
    </recommendedName>
</protein>
<evidence type="ECO:0000256" key="8">
    <source>
        <dbReference type="RuleBase" id="RU361185"/>
    </source>
</evidence>
<feature type="domain" description="Glycoside hydrolase family 31 TIM barrel" evidence="9">
    <location>
        <begin position="347"/>
        <end position="781"/>
    </location>
</feature>
<dbReference type="GO" id="GO:0030246">
    <property type="term" value="F:carbohydrate binding"/>
    <property type="evidence" value="ECO:0007669"/>
    <property type="project" value="InterPro"/>
</dbReference>
<proteinExistence type="inferred from homology"/>
<dbReference type="AlphaFoldDB" id="A0A6A6UBD8"/>
<dbReference type="GO" id="GO:0005975">
    <property type="term" value="P:carbohydrate metabolic process"/>
    <property type="evidence" value="ECO:0007669"/>
    <property type="project" value="InterPro"/>
</dbReference>
<dbReference type="PROSITE" id="PS00707">
    <property type="entry name" value="GLYCOSYL_HYDROL_F31_2"/>
    <property type="match status" value="1"/>
</dbReference>
<sequence>MQRLQPIVRGPRFLRVFKLMLVALALIPLFQITSATIPQIALGLAATSSSELPPRFTVPASADVGFPILPTSQDPEAVNAQTVCPGYLASNVKNTSSGITADLKLAGSACNVYGTDVSDLTLAIDYQSPERVSIHIEPAVLDSSNSSYFVLPEGLVPRPASEGGNLSSSAFEITWSNDPTFSFAVTRSSNGDVLFNTTGSKLVYEDQFIEFVTSMPEDYNVYGLGERIHQLRLGNDFTATTYAADAGTPLDYGVYGTHPVYLDTRYFEQSSSGDWSYFTGNESDPEGNYTSYTHAVYNRNAHGQEVVLNTSSITWRLLGGSIDLFFFEGPSQPEAIRAYQSVATGFPALQQYWTFGYNQCRWGYANVSDLQDVIDNFKKFDIPLETIWSDIDYMSQYRDFSTDENTFPLPEFQELLSQVHANNQHYIPIVDSAIYIPNPDNTSDAYSTYSRGHDLDLFLKNPDGSEYIGTVWPGYTVFPDWHSDKAVQWWTDELTAWYKDVPFDGIWIDMSEVSSFCIGSCGTHNLSLNPVHPPFLLPGEPGNIDYNFPEGFNITNSTEAASAAAASASQSSSVASATATASASAVASSTSTSYYRSTPTPGVRNIEHPPYAINNVNGDLSVHAVSPNATHTDGVLEYDVHNLFGHQILNATYHALLNVFKGKRPYIIGRSTFAGSGTLAGHWGGDNNAKWSDMYYAIPQALSFSIFGIPMFGPDTCGFAGNSDEELCNRWMQLSAFFPFYRNHNVIKAASQEPYVWSSVIDATKTAMAIRYSILPYIYTLFWKAHSHGDTVLRALAWEFSSDPSLRSADRQFLLGPALMIVPVLNPGATSVNGVFPGLNGGTRWYGYYSKNEVVDVKPGTNVTIDAPLGHIPVFVRGGYIIPQQKPGYTTAESRNGTWSLLVALDKNGEAQGDLYLDDGESLVPQDTTQVSLVASGSTLKASIAGSFVDMNALANVTILGITGSPSNVTLNGQSVDSGVATFNATSKAFSISGLEAATQGGAWKSNWTLSWT</sequence>
<evidence type="ECO:0000256" key="5">
    <source>
        <dbReference type="ARBA" id="ARBA00022801"/>
    </source>
</evidence>
<dbReference type="EC" id="3.2.1.20" evidence="3"/>
<dbReference type="Gene3D" id="3.20.20.80">
    <property type="entry name" value="Glycosidases"/>
    <property type="match status" value="2"/>
</dbReference>
<keyword evidence="7 8" id="KW-0326">Glycosidase</keyword>
<dbReference type="OrthoDB" id="5839090at2759"/>
<accession>A0A6A6UBD8</accession>
<feature type="domain" description="Glycosyl hydrolase family 31 C-terminal" evidence="10">
    <location>
        <begin position="789"/>
        <end position="882"/>
    </location>
</feature>
<name>A0A6A6UBD8_9PEZI</name>
<dbReference type="PANTHER" id="PTHR22762">
    <property type="entry name" value="ALPHA-GLUCOSIDASE"/>
    <property type="match status" value="1"/>
</dbReference>
<dbReference type="Gene3D" id="2.60.40.1180">
    <property type="entry name" value="Golgi alpha-mannosidase II"/>
    <property type="match status" value="2"/>
</dbReference>
<dbReference type="SUPFAM" id="SSF51445">
    <property type="entry name" value="(Trans)glycosidases"/>
    <property type="match status" value="1"/>
</dbReference>
<dbReference type="InterPro" id="IPR011013">
    <property type="entry name" value="Gal_mutarotase_sf_dom"/>
</dbReference>
<dbReference type="SUPFAM" id="SSF51011">
    <property type="entry name" value="Glycosyl hydrolase domain"/>
    <property type="match status" value="1"/>
</dbReference>
<gene>
    <name evidence="11" type="ORF">BT63DRAFT_425558</name>
</gene>
<dbReference type="InterPro" id="IPR048395">
    <property type="entry name" value="Glyco_hydro_31_C"/>
</dbReference>
<keyword evidence="4" id="KW-0732">Signal</keyword>
<comment type="catalytic activity">
    <reaction evidence="1">
        <text>Hydrolysis of terminal, non-reducing (1-&gt;4)-linked alpha-D-glucose residues with release of alpha-D-glucose.</text>
        <dbReference type="EC" id="3.2.1.20"/>
    </reaction>
</comment>
<dbReference type="Pfam" id="PF21365">
    <property type="entry name" value="Glyco_hydro_31_3rd"/>
    <property type="match status" value="1"/>
</dbReference>
<dbReference type="InterPro" id="IPR013780">
    <property type="entry name" value="Glyco_hydro_b"/>
</dbReference>
<dbReference type="InterPro" id="IPR000322">
    <property type="entry name" value="Glyco_hydro_31_TIM"/>
</dbReference>
<organism evidence="11 12">
    <name type="scientific">Microthyrium microscopicum</name>
    <dbReference type="NCBI Taxonomy" id="703497"/>
    <lineage>
        <taxon>Eukaryota</taxon>
        <taxon>Fungi</taxon>
        <taxon>Dikarya</taxon>
        <taxon>Ascomycota</taxon>
        <taxon>Pezizomycotina</taxon>
        <taxon>Dothideomycetes</taxon>
        <taxon>Dothideomycetes incertae sedis</taxon>
        <taxon>Microthyriales</taxon>
        <taxon>Microthyriaceae</taxon>
        <taxon>Microthyrium</taxon>
    </lineage>
</organism>
<evidence type="ECO:0000256" key="2">
    <source>
        <dbReference type="ARBA" id="ARBA00007806"/>
    </source>
</evidence>
<dbReference type="InterPro" id="IPR017853">
    <property type="entry name" value="GH"/>
</dbReference>
<dbReference type="CDD" id="cd06602">
    <property type="entry name" value="GH31_MGAM_SI_GAA"/>
    <property type="match status" value="1"/>
</dbReference>
<evidence type="ECO:0000256" key="6">
    <source>
        <dbReference type="ARBA" id="ARBA00023180"/>
    </source>
</evidence>
<keyword evidence="12" id="KW-1185">Reference proteome</keyword>
<evidence type="ECO:0000256" key="3">
    <source>
        <dbReference type="ARBA" id="ARBA00012741"/>
    </source>
</evidence>
<dbReference type="PROSITE" id="PS00129">
    <property type="entry name" value="GLYCOSYL_HYDROL_F31_1"/>
    <property type="match status" value="1"/>
</dbReference>
<reference evidence="11" key="1">
    <citation type="journal article" date="2020" name="Stud. Mycol.">
        <title>101 Dothideomycetes genomes: a test case for predicting lifestyles and emergence of pathogens.</title>
        <authorList>
            <person name="Haridas S."/>
            <person name="Albert R."/>
            <person name="Binder M."/>
            <person name="Bloem J."/>
            <person name="Labutti K."/>
            <person name="Salamov A."/>
            <person name="Andreopoulos B."/>
            <person name="Baker S."/>
            <person name="Barry K."/>
            <person name="Bills G."/>
            <person name="Bluhm B."/>
            <person name="Cannon C."/>
            <person name="Castanera R."/>
            <person name="Culley D."/>
            <person name="Daum C."/>
            <person name="Ezra D."/>
            <person name="Gonzalez J."/>
            <person name="Henrissat B."/>
            <person name="Kuo A."/>
            <person name="Liang C."/>
            <person name="Lipzen A."/>
            <person name="Lutzoni F."/>
            <person name="Magnuson J."/>
            <person name="Mondo S."/>
            <person name="Nolan M."/>
            <person name="Ohm R."/>
            <person name="Pangilinan J."/>
            <person name="Park H.-J."/>
            <person name="Ramirez L."/>
            <person name="Alfaro M."/>
            <person name="Sun H."/>
            <person name="Tritt A."/>
            <person name="Yoshinaga Y."/>
            <person name="Zwiers L.-H."/>
            <person name="Turgeon B."/>
            <person name="Goodwin S."/>
            <person name="Spatafora J."/>
            <person name="Crous P."/>
            <person name="Grigoriev I."/>
        </authorList>
    </citation>
    <scope>NUCLEOTIDE SEQUENCE</scope>
    <source>
        <strain evidence="11">CBS 115976</strain>
    </source>
</reference>
<evidence type="ECO:0000259" key="10">
    <source>
        <dbReference type="Pfam" id="PF21365"/>
    </source>
</evidence>
<evidence type="ECO:0000313" key="11">
    <source>
        <dbReference type="EMBL" id="KAF2668234.1"/>
    </source>
</evidence>
<dbReference type="CDD" id="cd14752">
    <property type="entry name" value="GH31_N"/>
    <property type="match status" value="1"/>
</dbReference>
<evidence type="ECO:0000256" key="4">
    <source>
        <dbReference type="ARBA" id="ARBA00022729"/>
    </source>
</evidence>
<evidence type="ECO:0000313" key="12">
    <source>
        <dbReference type="Proteomes" id="UP000799302"/>
    </source>
</evidence>
<dbReference type="EMBL" id="MU004236">
    <property type="protein sequence ID" value="KAF2668234.1"/>
    <property type="molecule type" value="Genomic_DNA"/>
</dbReference>
<dbReference type="Pfam" id="PF01055">
    <property type="entry name" value="Glyco_hydro_31_2nd"/>
    <property type="match status" value="1"/>
</dbReference>
<comment type="similarity">
    <text evidence="2 8">Belongs to the glycosyl hydrolase 31 family.</text>
</comment>
<evidence type="ECO:0000256" key="1">
    <source>
        <dbReference type="ARBA" id="ARBA00001657"/>
    </source>
</evidence>
<dbReference type="InterPro" id="IPR030459">
    <property type="entry name" value="Glyco_hydro_31_CS"/>
</dbReference>
<dbReference type="PANTHER" id="PTHR22762:SF133">
    <property type="entry name" value="P-TYPE DOMAIN-CONTAINING PROTEIN"/>
    <property type="match status" value="1"/>
</dbReference>
<dbReference type="InterPro" id="IPR030458">
    <property type="entry name" value="Glyco_hydro_31_AS"/>
</dbReference>
<dbReference type="SUPFAM" id="SSF74650">
    <property type="entry name" value="Galactose mutarotase-like"/>
    <property type="match status" value="1"/>
</dbReference>
<evidence type="ECO:0000259" key="9">
    <source>
        <dbReference type="Pfam" id="PF01055"/>
    </source>
</evidence>
<dbReference type="GO" id="GO:0004558">
    <property type="term" value="F:alpha-1,4-glucosidase activity"/>
    <property type="evidence" value="ECO:0007669"/>
    <property type="project" value="UniProtKB-EC"/>
</dbReference>